<dbReference type="GO" id="GO:0016020">
    <property type="term" value="C:membrane"/>
    <property type="evidence" value="ECO:0007669"/>
    <property type="project" value="InterPro"/>
</dbReference>
<keyword evidence="1" id="KW-0472">Membrane</keyword>
<accession>A0A024VIU9</accession>
<dbReference type="GO" id="GO:0006506">
    <property type="term" value="P:GPI anchor biosynthetic process"/>
    <property type="evidence" value="ECO:0007669"/>
    <property type="project" value="InterPro"/>
</dbReference>
<gene>
    <name evidence="2" type="ORF">PFFCH_04807</name>
</gene>
<protein>
    <submittedName>
        <fullName evidence="2">Uncharacterized protein</fullName>
    </submittedName>
</protein>
<feature type="transmembrane region" description="Helical" evidence="1">
    <location>
        <begin position="25"/>
        <end position="48"/>
    </location>
</feature>
<dbReference type="Proteomes" id="UP000030656">
    <property type="component" value="Unassembled WGS sequence"/>
</dbReference>
<dbReference type="Pfam" id="PF05024">
    <property type="entry name" value="Gpi1"/>
    <property type="match status" value="1"/>
</dbReference>
<organism evidence="2 3">
    <name type="scientific">Plasmodium falciparum FCH/4</name>
    <dbReference type="NCBI Taxonomy" id="1036724"/>
    <lineage>
        <taxon>Eukaryota</taxon>
        <taxon>Sar</taxon>
        <taxon>Alveolata</taxon>
        <taxon>Apicomplexa</taxon>
        <taxon>Aconoidasida</taxon>
        <taxon>Haemosporida</taxon>
        <taxon>Plasmodiidae</taxon>
        <taxon>Plasmodium</taxon>
        <taxon>Plasmodium (Laverania)</taxon>
    </lineage>
</organism>
<evidence type="ECO:0000313" key="3">
    <source>
        <dbReference type="Proteomes" id="UP000030656"/>
    </source>
</evidence>
<evidence type="ECO:0000313" key="2">
    <source>
        <dbReference type="EMBL" id="ETW27826.1"/>
    </source>
</evidence>
<dbReference type="AlphaFoldDB" id="A0A024VIU9"/>
<evidence type="ECO:0000256" key="1">
    <source>
        <dbReference type="SAM" id="Phobius"/>
    </source>
</evidence>
<keyword evidence="1" id="KW-0812">Transmembrane</keyword>
<dbReference type="InterPro" id="IPR007720">
    <property type="entry name" value="PigQ/GPI1"/>
</dbReference>
<reference evidence="2 3" key="1">
    <citation type="submission" date="2013-02" db="EMBL/GenBank/DDBJ databases">
        <title>The Genome Annotation of Plasmodium falciparum FCH/4.</title>
        <authorList>
            <consortium name="The Broad Institute Genome Sequencing Platform"/>
            <consortium name="The Broad Institute Genome Sequencing Center for Infectious Disease"/>
            <person name="Neafsey D."/>
            <person name="Hoffman S."/>
            <person name="Volkman S."/>
            <person name="Rosenthal P."/>
            <person name="Walker B."/>
            <person name="Young S.K."/>
            <person name="Zeng Q."/>
            <person name="Gargeya S."/>
            <person name="Fitzgerald M."/>
            <person name="Haas B."/>
            <person name="Abouelleil A."/>
            <person name="Allen A.W."/>
            <person name="Alvarado L."/>
            <person name="Arachchi H.M."/>
            <person name="Berlin A.M."/>
            <person name="Chapman S.B."/>
            <person name="Gainer-Dewar J."/>
            <person name="Goldberg J."/>
            <person name="Griggs A."/>
            <person name="Gujja S."/>
            <person name="Hansen M."/>
            <person name="Howarth C."/>
            <person name="Imamovic A."/>
            <person name="Ireland A."/>
            <person name="Larimer J."/>
            <person name="McCowan C."/>
            <person name="Murphy C."/>
            <person name="Pearson M."/>
            <person name="Poon T.W."/>
            <person name="Priest M."/>
            <person name="Roberts A."/>
            <person name="Saif S."/>
            <person name="Shea T."/>
            <person name="Sisk P."/>
            <person name="Sykes S."/>
            <person name="Wortman J."/>
            <person name="Nusbaum C."/>
            <person name="Birren B."/>
        </authorList>
    </citation>
    <scope>NUCLEOTIDE SEQUENCE [LARGE SCALE GENOMIC DNA]</scope>
    <source>
        <strain evidence="2 3">FCH/4</strain>
    </source>
</reference>
<proteinExistence type="predicted"/>
<keyword evidence="1" id="KW-1133">Transmembrane helix</keyword>
<reference evidence="2 3" key="2">
    <citation type="submission" date="2013-02" db="EMBL/GenBank/DDBJ databases">
        <title>The Genome Sequence of Plasmodium falciparum FCH/4.</title>
        <authorList>
            <consortium name="The Broad Institute Genome Sequencing Platform"/>
            <consortium name="The Broad Institute Genome Sequencing Center for Infectious Disease"/>
            <person name="Neafsey D."/>
            <person name="Cheeseman I."/>
            <person name="Volkman S."/>
            <person name="Adams J."/>
            <person name="Walker B."/>
            <person name="Young S.K."/>
            <person name="Zeng Q."/>
            <person name="Gargeya S."/>
            <person name="Fitzgerald M."/>
            <person name="Haas B."/>
            <person name="Abouelleil A."/>
            <person name="Alvarado L."/>
            <person name="Arachchi H.M."/>
            <person name="Berlin A.M."/>
            <person name="Chapman S.B."/>
            <person name="Dewar J."/>
            <person name="Goldberg J."/>
            <person name="Griggs A."/>
            <person name="Gujja S."/>
            <person name="Hansen M."/>
            <person name="Howarth C."/>
            <person name="Imamovic A."/>
            <person name="Larimer J."/>
            <person name="McCowan C."/>
            <person name="Murphy C."/>
            <person name="Neiman D."/>
            <person name="Pearson M."/>
            <person name="Priest M."/>
            <person name="Roberts A."/>
            <person name="Saif S."/>
            <person name="Shea T."/>
            <person name="Sisk P."/>
            <person name="Sykes S."/>
            <person name="Wortman J."/>
            <person name="Nusbaum C."/>
            <person name="Birren B."/>
        </authorList>
    </citation>
    <scope>NUCLEOTIDE SEQUENCE [LARGE SCALE GENOMIC DNA]</scope>
    <source>
        <strain evidence="2 3">FCH/4</strain>
    </source>
</reference>
<name>A0A024VIU9_PLAFA</name>
<dbReference type="EMBL" id="KI928062">
    <property type="protein sequence ID" value="ETW27826.1"/>
    <property type="molecule type" value="Genomic_DNA"/>
</dbReference>
<sequence length="63" mass="7283">MNMNIYNVDLFTNTIPVNNSTVLNFVGYTSLLGFSFFLSFVIDYLRFVTAHVMQNIKMILLIL</sequence>